<dbReference type="PANTHER" id="PTHR39456:SF1">
    <property type="entry name" value="METAL-DEPENDENT HYDROLASE"/>
    <property type="match status" value="1"/>
</dbReference>
<protein>
    <submittedName>
        <fullName evidence="1">Metal-dependent hydrolase</fullName>
    </submittedName>
</protein>
<dbReference type="InterPro" id="IPR016516">
    <property type="entry name" value="UCP07580"/>
</dbReference>
<evidence type="ECO:0000313" key="2">
    <source>
        <dbReference type="Proteomes" id="UP001165685"/>
    </source>
</evidence>
<comment type="caution">
    <text evidence="1">The sequence shown here is derived from an EMBL/GenBank/DDBJ whole genome shotgun (WGS) entry which is preliminary data.</text>
</comment>
<accession>A0ABT4TP27</accession>
<dbReference type="Proteomes" id="UP001165685">
    <property type="component" value="Unassembled WGS sequence"/>
</dbReference>
<sequence>MTSDAPEDEPEHIVLHARDVEFDWTRMDLHWIPGDPFATHTINVLHLLLPEGERWFVKVFKEALPYIRDERLREDVLGFIGQEAMHAEAHAGVLDHMDAHGLDPSPYVSQIAWMFRRLLGDRGLTGAKAESWLMTRLALVSGIEHMTAVLGQWVLDAEALDRAGADPVMLDLLRWHGAEEVEHRAVAFDLFMHVDGDYRRRALAMVVSTGALFALWVRGVRFLMAADPVTKGRLKPRWRDILRTGRQGTTPNLWRLARSVPEYFKPRFHPSQVGSTAKAVAYLAVSPAARAAEH</sequence>
<evidence type="ECO:0000313" key="1">
    <source>
        <dbReference type="EMBL" id="MDA2806437.1"/>
    </source>
</evidence>
<dbReference type="PANTHER" id="PTHR39456">
    <property type="entry name" value="METAL-DEPENDENT HYDROLASE"/>
    <property type="match status" value="1"/>
</dbReference>
<gene>
    <name evidence="1" type="ORF">O4U47_18135</name>
</gene>
<dbReference type="PIRSF" id="PIRSF007580">
    <property type="entry name" value="UCP07580"/>
    <property type="match status" value="1"/>
</dbReference>
<dbReference type="GO" id="GO:0016787">
    <property type="term" value="F:hydrolase activity"/>
    <property type="evidence" value="ECO:0007669"/>
    <property type="project" value="UniProtKB-KW"/>
</dbReference>
<dbReference type="Pfam" id="PF10118">
    <property type="entry name" value="Metal_hydrol"/>
    <property type="match status" value="1"/>
</dbReference>
<organism evidence="1 2">
    <name type="scientific">Nocardiopsis suaedae</name>
    <dbReference type="NCBI Taxonomy" id="3018444"/>
    <lineage>
        <taxon>Bacteria</taxon>
        <taxon>Bacillati</taxon>
        <taxon>Actinomycetota</taxon>
        <taxon>Actinomycetes</taxon>
        <taxon>Streptosporangiales</taxon>
        <taxon>Nocardiopsidaceae</taxon>
        <taxon>Nocardiopsis</taxon>
    </lineage>
</organism>
<reference evidence="1" key="1">
    <citation type="submission" date="2023-01" db="EMBL/GenBank/DDBJ databases">
        <title>Draft genome sequence of Nocardiopsis sp. LSu2-4 isolated from halophytes.</title>
        <authorList>
            <person name="Duangmal K."/>
            <person name="Chantavorakit T."/>
        </authorList>
    </citation>
    <scope>NUCLEOTIDE SEQUENCE</scope>
    <source>
        <strain evidence="1">LSu2-4</strain>
    </source>
</reference>
<keyword evidence="1" id="KW-0378">Hydrolase</keyword>
<name>A0ABT4TP27_9ACTN</name>
<proteinExistence type="predicted"/>
<dbReference type="EMBL" id="JAQFWP010000035">
    <property type="protein sequence ID" value="MDA2806437.1"/>
    <property type="molecule type" value="Genomic_DNA"/>
</dbReference>
<dbReference type="RefSeq" id="WP_270679079.1">
    <property type="nucleotide sequence ID" value="NZ_JAQFWP010000035.1"/>
</dbReference>
<keyword evidence="2" id="KW-1185">Reference proteome</keyword>